<evidence type="ECO:0000256" key="4">
    <source>
        <dbReference type="SAM" id="MobiDB-lite"/>
    </source>
</evidence>
<keyword evidence="2 3" id="KW-0040">ANK repeat</keyword>
<dbReference type="GO" id="GO:0085020">
    <property type="term" value="P:protein K6-linked ubiquitination"/>
    <property type="evidence" value="ECO:0007669"/>
    <property type="project" value="TreeGrafter"/>
</dbReference>
<name>A0A0C2WTY8_SERVB</name>
<accession>A0A0C2WTY8</accession>
<evidence type="ECO:0000256" key="2">
    <source>
        <dbReference type="ARBA" id="ARBA00023043"/>
    </source>
</evidence>
<dbReference type="PROSITE" id="PS50088">
    <property type="entry name" value="ANK_REPEAT"/>
    <property type="match status" value="2"/>
</dbReference>
<feature type="compositionally biased region" description="Polar residues" evidence="4">
    <location>
        <begin position="449"/>
        <end position="458"/>
    </location>
</feature>
<feature type="compositionally biased region" description="Polar residues" evidence="4">
    <location>
        <begin position="396"/>
        <end position="406"/>
    </location>
</feature>
<feature type="compositionally biased region" description="Low complexity" evidence="4">
    <location>
        <begin position="359"/>
        <end position="373"/>
    </location>
</feature>
<dbReference type="PRINTS" id="PR01415">
    <property type="entry name" value="ANKYRIN"/>
</dbReference>
<feature type="compositionally biased region" description="Polar residues" evidence="4">
    <location>
        <begin position="476"/>
        <end position="491"/>
    </location>
</feature>
<feature type="compositionally biased region" description="Low complexity" evidence="4">
    <location>
        <begin position="268"/>
        <end position="278"/>
    </location>
</feature>
<dbReference type="Pfam" id="PF12796">
    <property type="entry name" value="Ank_2"/>
    <property type="match status" value="1"/>
</dbReference>
<reference evidence="6" key="2">
    <citation type="submission" date="2015-01" db="EMBL/GenBank/DDBJ databases">
        <title>Evolutionary Origins and Diversification of the Mycorrhizal Mutualists.</title>
        <authorList>
            <consortium name="DOE Joint Genome Institute"/>
            <consortium name="Mycorrhizal Genomics Consortium"/>
            <person name="Kohler A."/>
            <person name="Kuo A."/>
            <person name="Nagy L.G."/>
            <person name="Floudas D."/>
            <person name="Copeland A."/>
            <person name="Barry K.W."/>
            <person name="Cichocki N."/>
            <person name="Veneault-Fourrey C."/>
            <person name="LaButti K."/>
            <person name="Lindquist E.A."/>
            <person name="Lipzen A."/>
            <person name="Lundell T."/>
            <person name="Morin E."/>
            <person name="Murat C."/>
            <person name="Riley R."/>
            <person name="Ohm R."/>
            <person name="Sun H."/>
            <person name="Tunlid A."/>
            <person name="Henrissat B."/>
            <person name="Grigoriev I.V."/>
            <person name="Hibbett D.S."/>
            <person name="Martin F."/>
        </authorList>
    </citation>
    <scope>NUCLEOTIDE SEQUENCE [LARGE SCALE GENOMIC DNA]</scope>
    <source>
        <strain evidence="6">MAFF 305830</strain>
    </source>
</reference>
<dbReference type="SUPFAM" id="SSF48403">
    <property type="entry name" value="Ankyrin repeat"/>
    <property type="match status" value="1"/>
</dbReference>
<gene>
    <name evidence="5" type="ORF">M408DRAFT_328823</name>
</gene>
<dbReference type="PANTHER" id="PTHR24171">
    <property type="entry name" value="ANKYRIN REPEAT DOMAIN-CONTAINING PROTEIN 39-RELATED"/>
    <property type="match status" value="1"/>
</dbReference>
<reference evidence="5 6" key="1">
    <citation type="submission" date="2014-04" db="EMBL/GenBank/DDBJ databases">
        <authorList>
            <consortium name="DOE Joint Genome Institute"/>
            <person name="Kuo A."/>
            <person name="Zuccaro A."/>
            <person name="Kohler A."/>
            <person name="Nagy L.G."/>
            <person name="Floudas D."/>
            <person name="Copeland A."/>
            <person name="Barry K.W."/>
            <person name="Cichocki N."/>
            <person name="Veneault-Fourrey C."/>
            <person name="LaButti K."/>
            <person name="Lindquist E.A."/>
            <person name="Lipzen A."/>
            <person name="Lundell T."/>
            <person name="Morin E."/>
            <person name="Murat C."/>
            <person name="Sun H."/>
            <person name="Tunlid A."/>
            <person name="Henrissat B."/>
            <person name="Grigoriev I.V."/>
            <person name="Hibbett D.S."/>
            <person name="Martin F."/>
            <person name="Nordberg H.P."/>
            <person name="Cantor M.N."/>
            <person name="Hua S.X."/>
        </authorList>
    </citation>
    <scope>NUCLEOTIDE SEQUENCE [LARGE SCALE GENOMIC DNA]</scope>
    <source>
        <strain evidence="5 6">MAFF 305830</strain>
    </source>
</reference>
<dbReference type="AlphaFoldDB" id="A0A0C2WTY8"/>
<feature type="compositionally biased region" description="Basic and acidic residues" evidence="4">
    <location>
        <begin position="234"/>
        <end position="252"/>
    </location>
</feature>
<dbReference type="Proteomes" id="UP000054097">
    <property type="component" value="Unassembled WGS sequence"/>
</dbReference>
<keyword evidence="6" id="KW-1185">Reference proteome</keyword>
<feature type="compositionally biased region" description="Low complexity" evidence="4">
    <location>
        <begin position="292"/>
        <end position="303"/>
    </location>
</feature>
<evidence type="ECO:0000313" key="5">
    <source>
        <dbReference type="EMBL" id="KIM29593.1"/>
    </source>
</evidence>
<dbReference type="STRING" id="933852.A0A0C2WTY8"/>
<dbReference type="Gene3D" id="1.25.40.20">
    <property type="entry name" value="Ankyrin repeat-containing domain"/>
    <property type="match status" value="3"/>
</dbReference>
<feature type="region of interest" description="Disordered" evidence="4">
    <location>
        <begin position="223"/>
        <end position="373"/>
    </location>
</feature>
<dbReference type="HOGENOM" id="CLU_490946_0_0_1"/>
<keyword evidence="1" id="KW-0677">Repeat</keyword>
<dbReference type="GO" id="GO:0004842">
    <property type="term" value="F:ubiquitin-protein transferase activity"/>
    <property type="evidence" value="ECO:0007669"/>
    <property type="project" value="TreeGrafter"/>
</dbReference>
<evidence type="ECO:0000313" key="6">
    <source>
        <dbReference type="Proteomes" id="UP000054097"/>
    </source>
</evidence>
<feature type="region of interest" description="Disordered" evidence="4">
    <location>
        <begin position="395"/>
        <end position="432"/>
    </location>
</feature>
<protein>
    <submittedName>
        <fullName evidence="5">Uncharacterized protein</fullName>
    </submittedName>
</protein>
<sequence>MSERDLTKRLRRAVKENNLALVKRLVQRTEMRNPDSSQERYTSLAWAAVCGCEDTFEYLLSMGHDDEELSKDAEKNTILCLLAGFKSTAVSNLNQLAPDNADAQGTAMRMARLYWDRFPFITDWCNAQGKTALHIAALRGSDEFVRMLCDLGADIDLSDLQGNTPLHYASAWGHIPVVQSLIERGCGFNAKNNDGFTPSDYAFSNNTYEALQETARTRWEVNKKSRVVAQQQARRAERTMYNRTTDANDEHGHSRRALGVAGSRRLRSGSGATSTSDSTDCEGAMSTSAPGSSQFSEHSSSGSLPRAPPSNGTILTPIPSSSANRARNTSTSSSHAPSHSSRPSFSSNTTNGRSTSQPSGSTLTAKSSSSKMALSPIASRMLERDAGAMADYRVRSGSNSSTNVPETTPYPPPSAGSTTTYAPASPLPDLPLSDVRTRTIPRALRPSLSAASLRQTPLPQIPNAAAGSNPRIRAGTLNNVQGGAASGASTPKTPPLMGSGLLQTLKRPVFAVLPGGRATEPANAPNGHARRPSGSLLREFASLRTDSM</sequence>
<dbReference type="OrthoDB" id="341259at2759"/>
<dbReference type="SMART" id="SM00248">
    <property type="entry name" value="ANK"/>
    <property type="match status" value="3"/>
</dbReference>
<feature type="region of interest" description="Disordered" evidence="4">
    <location>
        <begin position="516"/>
        <end position="535"/>
    </location>
</feature>
<organism evidence="5 6">
    <name type="scientific">Serendipita vermifera MAFF 305830</name>
    <dbReference type="NCBI Taxonomy" id="933852"/>
    <lineage>
        <taxon>Eukaryota</taxon>
        <taxon>Fungi</taxon>
        <taxon>Dikarya</taxon>
        <taxon>Basidiomycota</taxon>
        <taxon>Agaricomycotina</taxon>
        <taxon>Agaricomycetes</taxon>
        <taxon>Sebacinales</taxon>
        <taxon>Serendipitaceae</taxon>
        <taxon>Serendipita</taxon>
    </lineage>
</organism>
<feature type="region of interest" description="Disordered" evidence="4">
    <location>
        <begin position="447"/>
        <end position="500"/>
    </location>
</feature>
<feature type="compositionally biased region" description="Low complexity" evidence="4">
    <location>
        <begin position="327"/>
        <end position="350"/>
    </location>
</feature>
<feature type="compositionally biased region" description="Polar residues" evidence="4">
    <location>
        <begin position="310"/>
        <end position="326"/>
    </location>
</feature>
<dbReference type="EMBL" id="KN824288">
    <property type="protein sequence ID" value="KIM29593.1"/>
    <property type="molecule type" value="Genomic_DNA"/>
</dbReference>
<feature type="repeat" description="ANK" evidence="3">
    <location>
        <begin position="161"/>
        <end position="193"/>
    </location>
</feature>
<dbReference type="PROSITE" id="PS50297">
    <property type="entry name" value="ANK_REP_REGION"/>
    <property type="match status" value="2"/>
</dbReference>
<feature type="repeat" description="ANK" evidence="3">
    <location>
        <begin position="128"/>
        <end position="160"/>
    </location>
</feature>
<dbReference type="InterPro" id="IPR036770">
    <property type="entry name" value="Ankyrin_rpt-contain_sf"/>
</dbReference>
<dbReference type="InterPro" id="IPR002110">
    <property type="entry name" value="Ankyrin_rpt"/>
</dbReference>
<evidence type="ECO:0000256" key="1">
    <source>
        <dbReference type="ARBA" id="ARBA00022737"/>
    </source>
</evidence>
<evidence type="ECO:0000256" key="3">
    <source>
        <dbReference type="PROSITE-ProRule" id="PRU00023"/>
    </source>
</evidence>
<proteinExistence type="predicted"/>
<dbReference type="PANTHER" id="PTHR24171:SF8">
    <property type="entry name" value="BRCA1-ASSOCIATED RING DOMAIN PROTEIN 1"/>
    <property type="match status" value="1"/>
</dbReference>